<keyword evidence="1" id="KW-0812">Transmembrane</keyword>
<dbReference type="GO" id="GO:0140359">
    <property type="term" value="F:ABC-type transporter activity"/>
    <property type="evidence" value="ECO:0007669"/>
    <property type="project" value="InterPro"/>
</dbReference>
<dbReference type="AlphaFoldDB" id="A0A3E0WRM4"/>
<evidence type="ECO:0000313" key="3">
    <source>
        <dbReference type="Proteomes" id="UP000256488"/>
    </source>
</evidence>
<accession>A0A3E0WRM4</accession>
<reference evidence="2 3" key="1">
    <citation type="submission" date="2017-05" db="EMBL/GenBank/DDBJ databases">
        <title>Virgibacillus sp. AK90 isolated from a saltern of Kakinada, India.</title>
        <authorList>
            <person name="Gupta V."/>
            <person name="Sidhu C."/>
            <person name="Korpole S."/>
            <person name="Pinnaka A.K."/>
        </authorList>
    </citation>
    <scope>NUCLEOTIDE SEQUENCE [LARGE SCALE GENOMIC DNA]</scope>
    <source>
        <strain evidence="2 3">AK90</strain>
    </source>
</reference>
<keyword evidence="1" id="KW-0472">Membrane</keyword>
<feature type="transmembrane region" description="Helical" evidence="1">
    <location>
        <begin position="210"/>
        <end position="231"/>
    </location>
</feature>
<gene>
    <name evidence="2" type="ORF">CAI16_07440</name>
</gene>
<name>A0A3E0WRM4_9BACI</name>
<proteinExistence type="predicted"/>
<keyword evidence="1" id="KW-1133">Transmembrane helix</keyword>
<evidence type="ECO:0000313" key="2">
    <source>
        <dbReference type="EMBL" id="RFA35620.1"/>
    </source>
</evidence>
<dbReference type="PANTHER" id="PTHR37305:SF1">
    <property type="entry name" value="MEMBRANE PROTEIN"/>
    <property type="match status" value="1"/>
</dbReference>
<organism evidence="2 3">
    <name type="scientific">Virgibacillus dokdonensis</name>
    <dbReference type="NCBI Taxonomy" id="302167"/>
    <lineage>
        <taxon>Bacteria</taxon>
        <taxon>Bacillati</taxon>
        <taxon>Bacillota</taxon>
        <taxon>Bacilli</taxon>
        <taxon>Bacillales</taxon>
        <taxon>Bacillaceae</taxon>
        <taxon>Virgibacillus</taxon>
    </lineage>
</organism>
<feature type="transmembrane region" description="Helical" evidence="1">
    <location>
        <begin position="236"/>
        <end position="256"/>
    </location>
</feature>
<protein>
    <submittedName>
        <fullName evidence="2">ABC transporter permease</fullName>
    </submittedName>
</protein>
<sequence>MSSMLKLIHNEQLKIYTKKSTWLMYLILAGLIFTFAFSINYYGVPNEEYQVDNWQQVLQEENQNLEQEMKKDKFKTEYHSYIIEKNNYYLEHDIQPAAYDAWSFTGETSEIIIVVGLLSIIVAGGIVANEFRWGTIKLLLIRPIERSKILFSKYVAVLLFALYTLLFLFITAWITGAIFFGISEVDATIVKDAKDGFTSIPIIEDILTNYSFPLVDLLMMTTLAFMISTVFRNSSLAIGVSLFLLMGGSSFVQMFADKDWVKYILFANTNLRQYTAGNTPFAEGMTLGFSITVLIVYYVIFIVTSWIVFIKRDVAGQ</sequence>
<feature type="transmembrane region" description="Helical" evidence="1">
    <location>
        <begin position="287"/>
        <end position="309"/>
    </location>
</feature>
<feature type="transmembrane region" description="Helical" evidence="1">
    <location>
        <begin position="21"/>
        <end position="44"/>
    </location>
</feature>
<dbReference type="PANTHER" id="PTHR37305">
    <property type="entry name" value="INTEGRAL MEMBRANE PROTEIN-RELATED"/>
    <property type="match status" value="1"/>
</dbReference>
<dbReference type="EMBL" id="NFZX01000011">
    <property type="protein sequence ID" value="RFA35620.1"/>
    <property type="molecule type" value="Genomic_DNA"/>
</dbReference>
<feature type="transmembrane region" description="Helical" evidence="1">
    <location>
        <begin position="111"/>
        <end position="133"/>
    </location>
</feature>
<evidence type="ECO:0000256" key="1">
    <source>
        <dbReference type="SAM" id="Phobius"/>
    </source>
</evidence>
<dbReference type="GO" id="GO:0005886">
    <property type="term" value="C:plasma membrane"/>
    <property type="evidence" value="ECO:0007669"/>
    <property type="project" value="UniProtKB-SubCell"/>
</dbReference>
<comment type="caution">
    <text evidence="2">The sequence shown here is derived from an EMBL/GenBank/DDBJ whole genome shotgun (WGS) entry which is preliminary data.</text>
</comment>
<dbReference type="Proteomes" id="UP000256488">
    <property type="component" value="Unassembled WGS sequence"/>
</dbReference>
<dbReference type="Pfam" id="PF12679">
    <property type="entry name" value="ABC2_membrane_2"/>
    <property type="match status" value="1"/>
</dbReference>
<feature type="transmembrane region" description="Helical" evidence="1">
    <location>
        <begin position="154"/>
        <end position="182"/>
    </location>
</feature>